<dbReference type="Pfam" id="PF01717">
    <property type="entry name" value="Meth_synt_2"/>
    <property type="match status" value="1"/>
</dbReference>
<dbReference type="UniPathway" id="UPA00051">
    <property type="reaction ID" value="UER00082"/>
</dbReference>
<keyword evidence="7" id="KW-0028">Amino-acid biosynthesis</keyword>
<protein>
    <recommendedName>
        <fullName evidence="5">5-methyltetrahydropteroyltriglutamate--homocysteine S-methyltransferase</fullName>
        <ecNumber evidence="5">2.1.1.14</ecNumber>
    </recommendedName>
</protein>
<evidence type="ECO:0000256" key="9">
    <source>
        <dbReference type="ARBA" id="ARBA00022723"/>
    </source>
</evidence>
<sequence length="758" mass="84967">MTTFHTLGFPRVGPQRELKWALESYWRGEIDQATLISRAHAVRHNNWQTQLEAGCDVLTVGDFCLYDHVLNASFLLGHLPQRTNTTNNTIDQLFLAARGRAPSGTPTKACEMSKWFDTNYHYLVPECHANDTFNLNPELLLEEIRAGLEQTKQVKPVILGPLSYLYLARSVDGCDRLELLAPLLAVYEELLATIKAEGVEWVQIDEPILVLDLPESWLNAFKSTYQSLATAHLNILISTYFGGLENNLSSVFELPVQGVHLDIVSAPEQLAPSLALLKPTQVLSLGIINGRNIWRSDLTASYQLLAPLASQLKERLWIATSCSLLHVPYSAKSETNLADGADHWLAFAEEKLAEGRLLTNALDDAKVLLGRDWLAQAERVISRQQSKRVHKAAVKARAIEAASHQWQRELPYAQRLARQQAQLNLPDFPTTTIGSFPQTDAIRSLRKRFKKGDITLEDYECGLKLEIEYCIKAQENIGLDVLVHGEAERNDMVEYFGELLEGIAVSANGWVQSYGSRCVKPPIIYGDIERLQAMTVRWSQYAQSLSAKPVKGMLTGPITLLKWAFVRDDQSWESTAYQLAAVLQDEVLDLECAGISIIQIDEPALREALPLRRDQHQTYLNWAVNSFRYTYAGVAAETQIHTHMCYADFDDILTAIQAMDADVITLETARSANKLLQTLKREPYHNGIGPGVYDIHSPNVPDVSAMSEILEDSLNVVPAYNLWVNPDCGLKTRRWEEVTPALKSMVRAAQALREQITA</sequence>
<feature type="domain" description="Cobalamin-independent methionine synthase MetE N-terminal" evidence="13">
    <location>
        <begin position="5"/>
        <end position="311"/>
    </location>
</feature>
<proteinExistence type="inferred from homology"/>
<comment type="function">
    <text evidence="2">Catalyzes the transfer of a methyl group from 5-methyltetrahydrofolate to homocysteine resulting in methionine formation.</text>
</comment>
<keyword evidence="6 14" id="KW-0489">Methyltransferase</keyword>
<comment type="pathway">
    <text evidence="3">Amino-acid biosynthesis; L-methionine biosynthesis via de novo pathway; L-methionine from L-homocysteine (MetE route): step 1/1.</text>
</comment>
<dbReference type="AlphaFoldDB" id="A0A160TBX4"/>
<feature type="domain" description="Cobalamin-independent methionine synthase MetE C-terminal/archaeal" evidence="12">
    <location>
        <begin position="428"/>
        <end position="750"/>
    </location>
</feature>
<evidence type="ECO:0000259" key="12">
    <source>
        <dbReference type="Pfam" id="PF01717"/>
    </source>
</evidence>
<dbReference type="SUPFAM" id="SSF51726">
    <property type="entry name" value="UROD/MetE-like"/>
    <property type="match status" value="2"/>
</dbReference>
<keyword evidence="9" id="KW-0479">Metal-binding</keyword>
<dbReference type="NCBIfam" id="TIGR01371">
    <property type="entry name" value="met_syn_B12ind"/>
    <property type="match status" value="1"/>
</dbReference>
<evidence type="ECO:0000256" key="1">
    <source>
        <dbReference type="ARBA" id="ARBA00001947"/>
    </source>
</evidence>
<dbReference type="EC" id="2.1.1.14" evidence="5"/>
<dbReference type="InterPro" id="IPR038071">
    <property type="entry name" value="UROD/MetE-like_sf"/>
</dbReference>
<evidence type="ECO:0000256" key="10">
    <source>
        <dbReference type="ARBA" id="ARBA00022833"/>
    </source>
</evidence>
<dbReference type="GO" id="GO:0003871">
    <property type="term" value="F:5-methyltetrahydropteroyltriglutamate-homocysteine S-methyltransferase activity"/>
    <property type="evidence" value="ECO:0007669"/>
    <property type="project" value="UniProtKB-EC"/>
</dbReference>
<evidence type="ECO:0000256" key="2">
    <source>
        <dbReference type="ARBA" id="ARBA00002777"/>
    </source>
</evidence>
<evidence type="ECO:0000256" key="5">
    <source>
        <dbReference type="ARBA" id="ARBA00012034"/>
    </source>
</evidence>
<evidence type="ECO:0000256" key="4">
    <source>
        <dbReference type="ARBA" id="ARBA00009553"/>
    </source>
</evidence>
<dbReference type="InterPro" id="IPR013215">
    <property type="entry name" value="Cbl-indep_Met_Synth_N"/>
</dbReference>
<evidence type="ECO:0000256" key="6">
    <source>
        <dbReference type="ARBA" id="ARBA00022603"/>
    </source>
</evidence>
<dbReference type="Pfam" id="PF08267">
    <property type="entry name" value="Meth_synt_1"/>
    <property type="match status" value="1"/>
</dbReference>
<dbReference type="PANTHER" id="PTHR30519">
    <property type="entry name" value="5-METHYLTETRAHYDROPTEROYLTRIGLUTAMATE--HOMOCYSTEINE METHYLTRANSFERASE"/>
    <property type="match status" value="1"/>
</dbReference>
<dbReference type="EMBL" id="CZQC01000037">
    <property type="protein sequence ID" value="CUS41243.1"/>
    <property type="molecule type" value="Genomic_DNA"/>
</dbReference>
<reference evidence="14" key="1">
    <citation type="submission" date="2015-10" db="EMBL/GenBank/DDBJ databases">
        <authorList>
            <person name="Gilbert D.G."/>
        </authorList>
    </citation>
    <scope>NUCLEOTIDE SEQUENCE</scope>
</reference>
<evidence type="ECO:0000256" key="3">
    <source>
        <dbReference type="ARBA" id="ARBA00004681"/>
    </source>
</evidence>
<evidence type="ECO:0000259" key="13">
    <source>
        <dbReference type="Pfam" id="PF08267"/>
    </source>
</evidence>
<keyword evidence="10" id="KW-0862">Zinc</keyword>
<dbReference type="GO" id="GO:0008270">
    <property type="term" value="F:zinc ion binding"/>
    <property type="evidence" value="ECO:0007669"/>
    <property type="project" value="InterPro"/>
</dbReference>
<evidence type="ECO:0000256" key="8">
    <source>
        <dbReference type="ARBA" id="ARBA00022679"/>
    </source>
</evidence>
<gene>
    <name evidence="14" type="ORF">MGWOODY_Tha1469</name>
</gene>
<dbReference type="InterPro" id="IPR002629">
    <property type="entry name" value="Met_Synth_C/arc"/>
</dbReference>
<dbReference type="InterPro" id="IPR006276">
    <property type="entry name" value="Cobalamin-indep_Met_synthase"/>
</dbReference>
<keyword evidence="11" id="KW-0486">Methionine biosynthesis</keyword>
<dbReference type="Gene3D" id="3.20.20.210">
    <property type="match status" value="2"/>
</dbReference>
<keyword evidence="8 14" id="KW-0808">Transferase</keyword>
<dbReference type="CDD" id="cd03311">
    <property type="entry name" value="CIMS_C_terminal_like"/>
    <property type="match status" value="1"/>
</dbReference>
<dbReference type="GO" id="GO:0032259">
    <property type="term" value="P:methylation"/>
    <property type="evidence" value="ECO:0007669"/>
    <property type="project" value="UniProtKB-KW"/>
</dbReference>
<dbReference type="GO" id="GO:0009086">
    <property type="term" value="P:methionine biosynthetic process"/>
    <property type="evidence" value="ECO:0007669"/>
    <property type="project" value="UniProtKB-KW"/>
</dbReference>
<dbReference type="PIRSF" id="PIRSF000382">
    <property type="entry name" value="MeTrfase_B12_ind"/>
    <property type="match status" value="1"/>
</dbReference>
<dbReference type="HAMAP" id="MF_00172">
    <property type="entry name" value="Meth_synth"/>
    <property type="match status" value="1"/>
</dbReference>
<organism evidence="14">
    <name type="scientific">hydrothermal vent metagenome</name>
    <dbReference type="NCBI Taxonomy" id="652676"/>
    <lineage>
        <taxon>unclassified sequences</taxon>
        <taxon>metagenomes</taxon>
        <taxon>ecological metagenomes</taxon>
    </lineage>
</organism>
<evidence type="ECO:0000256" key="11">
    <source>
        <dbReference type="ARBA" id="ARBA00023167"/>
    </source>
</evidence>
<accession>A0A160TBX4</accession>
<evidence type="ECO:0000313" key="14">
    <source>
        <dbReference type="EMBL" id="CUS41243.1"/>
    </source>
</evidence>
<evidence type="ECO:0000256" key="7">
    <source>
        <dbReference type="ARBA" id="ARBA00022605"/>
    </source>
</evidence>
<dbReference type="NCBIfam" id="NF003556">
    <property type="entry name" value="PRK05222.1"/>
    <property type="match status" value="1"/>
</dbReference>
<comment type="similarity">
    <text evidence="4">Belongs to the vitamin-B12 independent methionine synthase family.</text>
</comment>
<dbReference type="CDD" id="cd03312">
    <property type="entry name" value="CIMS_N_terminal_like"/>
    <property type="match status" value="1"/>
</dbReference>
<name>A0A160TBX4_9ZZZZ</name>
<comment type="cofactor">
    <cofactor evidence="1">
        <name>Zn(2+)</name>
        <dbReference type="ChEBI" id="CHEBI:29105"/>
    </cofactor>
</comment>